<evidence type="ECO:0000256" key="3">
    <source>
        <dbReference type="ARBA" id="ARBA00022679"/>
    </source>
</evidence>
<dbReference type="EMBL" id="KJ584719">
    <property type="protein sequence ID" value="AHX56847.1"/>
    <property type="molecule type" value="mRNA"/>
</dbReference>
<name>A0A023R884_TETUR</name>
<dbReference type="InterPro" id="IPR002213">
    <property type="entry name" value="UDP_glucos_trans"/>
</dbReference>
<dbReference type="AlphaFoldDB" id="A0A023R884"/>
<dbReference type="CDD" id="cd03784">
    <property type="entry name" value="GT1_Gtf-like"/>
    <property type="match status" value="1"/>
</dbReference>
<organism evidence="4">
    <name type="scientific">Tetranychus urticae</name>
    <name type="common">Two-spotted spider mite</name>
    <dbReference type="NCBI Taxonomy" id="32264"/>
    <lineage>
        <taxon>Eukaryota</taxon>
        <taxon>Metazoa</taxon>
        <taxon>Ecdysozoa</taxon>
        <taxon>Arthropoda</taxon>
        <taxon>Chelicerata</taxon>
        <taxon>Arachnida</taxon>
        <taxon>Acari</taxon>
        <taxon>Acariformes</taxon>
        <taxon>Trombidiformes</taxon>
        <taxon>Prostigmata</taxon>
        <taxon>Eleutherengona</taxon>
        <taxon>Raphignathae</taxon>
        <taxon>Tetranychoidea</taxon>
        <taxon>Tetranychidae</taxon>
        <taxon>Tetranychus</taxon>
    </lineage>
</organism>
<keyword evidence="2" id="KW-0328">Glycosyltransferase</keyword>
<gene>
    <name evidence="4" type="primary">UGT201A8</name>
</gene>
<dbReference type="SUPFAM" id="SSF53756">
    <property type="entry name" value="UDP-Glycosyltransferase/glycogen phosphorylase"/>
    <property type="match status" value="1"/>
</dbReference>
<comment type="similarity">
    <text evidence="1">Belongs to the UDP-glycosyltransferase family.</text>
</comment>
<dbReference type="OrthoDB" id="5835829at2759"/>
<reference evidence="4" key="2">
    <citation type="submission" date="2014-03" db="EMBL/GenBank/DDBJ databases">
        <authorList>
            <person name="Ahn S.-J."/>
            <person name="Dermauw W."/>
            <person name="Wybouw N."/>
            <person name="Heckel D.G."/>
            <person name="Van Leeuwen T."/>
        </authorList>
    </citation>
    <scope>NUCLEOTIDE SEQUENCE</scope>
</reference>
<dbReference type="KEGG" id="tut:107370704"/>
<dbReference type="PANTHER" id="PTHR48043:SF145">
    <property type="entry name" value="FI06409P-RELATED"/>
    <property type="match status" value="1"/>
</dbReference>
<protein>
    <submittedName>
        <fullName evidence="4">UDP-glycosyltransferase 201A8</fullName>
    </submittedName>
</protein>
<dbReference type="GO" id="GO:0008194">
    <property type="term" value="F:UDP-glycosyltransferase activity"/>
    <property type="evidence" value="ECO:0007669"/>
    <property type="project" value="InterPro"/>
</dbReference>
<reference evidence="4" key="1">
    <citation type="journal article" date="2014" name="Insect Biochem. Mol. Biol.">
        <title>Bacterial origin of a diverse family of UDP-glycosyltransferase genes in the Tetranychus urticae genome.</title>
        <authorList>
            <person name="Ahn S.J."/>
            <person name="Dermauw W."/>
            <person name="Wybouw N."/>
            <person name="Heckel D.G."/>
            <person name="Van Leeuwen T."/>
        </authorList>
    </citation>
    <scope>NUCLEOTIDE SEQUENCE</scope>
</reference>
<evidence type="ECO:0000256" key="2">
    <source>
        <dbReference type="ARBA" id="ARBA00022676"/>
    </source>
</evidence>
<accession>A0A023R884</accession>
<proteinExistence type="evidence at transcript level"/>
<dbReference type="RefSeq" id="NP_001310102.1">
    <property type="nucleotide sequence ID" value="NM_001323173.1"/>
</dbReference>
<sequence length="436" mass="50151">MVSKTKYRILMSSIDAFGHINCTLALGEILASYGHQITFAHHSYHKKLADKRNFKFIPFDAKLFENVRPASAVEWHDGHLHKFRVDALSIFKDWTPEDIENFGEIVNVFERNSLALEAIFKENANNFDLFIGDFVMRQPAFYRASFPCALIHSMNPLPLYPNGPPPWSGFSVKEKDTEKWDKFRELSGVALRAIRENLYSWWRFNGTPLPAVQDTRIENWFNAEPEQLGIYHYPELLDYHEIGPIRSDKWIRLDCAIREPDNVEPFIIPESLKHLPGKLIYFSLGSLGSIQIDLMKSFVKILSKSPHRFIVSKGPKGDQFELGPNMWGENYVNQIGILEVVDLVITHGGNNTFLETIYAFFMDQPDNAQRAVDCGIGSRINLYEIEEFKVLNTIEETLSNPSYAEKIAKISASMKALKNKENVVRKIENFIENNQK</sequence>
<dbReference type="Pfam" id="PF00201">
    <property type="entry name" value="UDPGT"/>
    <property type="match status" value="1"/>
</dbReference>
<keyword evidence="3 4" id="KW-0808">Transferase</keyword>
<dbReference type="PANTHER" id="PTHR48043">
    <property type="entry name" value="EG:EG0003.4 PROTEIN-RELATED"/>
    <property type="match status" value="1"/>
</dbReference>
<evidence type="ECO:0000256" key="1">
    <source>
        <dbReference type="ARBA" id="ARBA00009995"/>
    </source>
</evidence>
<evidence type="ECO:0000313" key="4">
    <source>
        <dbReference type="EMBL" id="AHX56847.1"/>
    </source>
</evidence>
<dbReference type="Gene3D" id="3.40.50.2000">
    <property type="entry name" value="Glycogen Phosphorylase B"/>
    <property type="match status" value="2"/>
</dbReference>
<dbReference type="GeneID" id="107370704"/>
<dbReference type="InterPro" id="IPR050271">
    <property type="entry name" value="UDP-glycosyltransferase"/>
</dbReference>